<comment type="catalytic activity">
    <reaction evidence="4">
        <text>(S)-ureidoglycolate = urea + glyoxylate</text>
        <dbReference type="Rhea" id="RHEA:11304"/>
        <dbReference type="ChEBI" id="CHEBI:16199"/>
        <dbReference type="ChEBI" id="CHEBI:36655"/>
        <dbReference type="ChEBI" id="CHEBI:57296"/>
        <dbReference type="EC" id="4.3.2.3"/>
    </reaction>
</comment>
<dbReference type="GO" id="GO:0006144">
    <property type="term" value="P:purine nucleobase metabolic process"/>
    <property type="evidence" value="ECO:0007669"/>
    <property type="project" value="UniProtKB-KW"/>
</dbReference>
<dbReference type="PANTHER" id="PTHR21221">
    <property type="entry name" value="UREIDOGLYCOLATE HYDROLASE"/>
    <property type="match status" value="1"/>
</dbReference>
<dbReference type="EMBL" id="NKHZ01000001">
    <property type="protein sequence ID" value="PNS21923.1"/>
    <property type="molecule type" value="Genomic_DNA"/>
</dbReference>
<dbReference type="OrthoDB" id="10266039at2759"/>
<dbReference type="Pfam" id="PF04115">
    <property type="entry name" value="Ureidogly_lyase"/>
    <property type="match status" value="1"/>
</dbReference>
<evidence type="ECO:0008006" key="8">
    <source>
        <dbReference type="Google" id="ProtNLM"/>
    </source>
</evidence>
<dbReference type="FunCoup" id="A0A2K1R405">
    <property type="interactions" value="68"/>
</dbReference>
<evidence type="ECO:0000256" key="5">
    <source>
        <dbReference type="SAM" id="MobiDB-lite"/>
    </source>
</evidence>
<gene>
    <name evidence="6" type="ORF">CAC42_521</name>
</gene>
<comment type="caution">
    <text evidence="6">The sequence shown here is derived from an EMBL/GenBank/DDBJ whole genome shotgun (WGS) entry which is preliminary data.</text>
</comment>
<reference evidence="6 7" key="1">
    <citation type="submission" date="2017-06" db="EMBL/GenBank/DDBJ databases">
        <title>Draft genome sequence of a variant of Elsinoe murrayae.</title>
        <authorList>
            <person name="Cheng Q."/>
        </authorList>
    </citation>
    <scope>NUCLEOTIDE SEQUENCE [LARGE SCALE GENOMIC DNA]</scope>
    <source>
        <strain evidence="6 7">CQ-2017a</strain>
    </source>
</reference>
<name>A0A2K1R405_9PEZI</name>
<dbReference type="Proteomes" id="UP000243797">
    <property type="component" value="Unassembled WGS sequence"/>
</dbReference>
<dbReference type="PANTHER" id="PTHR21221:SF1">
    <property type="entry name" value="UREIDOGLYCOLATE LYASE"/>
    <property type="match status" value="1"/>
</dbReference>
<evidence type="ECO:0000256" key="1">
    <source>
        <dbReference type="ARBA" id="ARBA00011738"/>
    </source>
</evidence>
<evidence type="ECO:0000256" key="3">
    <source>
        <dbReference type="ARBA" id="ARBA00023239"/>
    </source>
</evidence>
<dbReference type="AlphaFoldDB" id="A0A2K1R405"/>
<dbReference type="InterPro" id="IPR011051">
    <property type="entry name" value="RmlC_Cupin_sf"/>
</dbReference>
<dbReference type="STRING" id="2082308.A0A2K1R405"/>
<accession>A0A2K1R405</accession>
<feature type="region of interest" description="Disordered" evidence="5">
    <location>
        <begin position="147"/>
        <end position="172"/>
    </location>
</feature>
<keyword evidence="7" id="KW-1185">Reference proteome</keyword>
<keyword evidence="2" id="KW-0659">Purine metabolism</keyword>
<evidence type="ECO:0000256" key="4">
    <source>
        <dbReference type="ARBA" id="ARBA00047684"/>
    </source>
</evidence>
<keyword evidence="3" id="KW-0456">Lyase</keyword>
<dbReference type="SUPFAM" id="SSF51182">
    <property type="entry name" value="RmlC-like cupins"/>
    <property type="match status" value="2"/>
</dbReference>
<protein>
    <recommendedName>
        <fullName evidence="8">Ureidoglycolate lyase</fullName>
    </recommendedName>
</protein>
<feature type="region of interest" description="Disordered" evidence="5">
    <location>
        <begin position="184"/>
        <end position="224"/>
    </location>
</feature>
<dbReference type="InterPro" id="IPR007247">
    <property type="entry name" value="Ureidogly_lyase"/>
</dbReference>
<evidence type="ECO:0000256" key="2">
    <source>
        <dbReference type="ARBA" id="ARBA00022631"/>
    </source>
</evidence>
<feature type="compositionally biased region" description="Polar residues" evidence="5">
    <location>
        <begin position="186"/>
        <end position="201"/>
    </location>
</feature>
<comment type="subunit">
    <text evidence="1">Homodimer.</text>
</comment>
<proteinExistence type="predicted"/>
<evidence type="ECO:0000313" key="6">
    <source>
        <dbReference type="EMBL" id="PNS21923.1"/>
    </source>
</evidence>
<dbReference type="Gene3D" id="2.60.120.480">
    <property type="entry name" value="Ureidoglycolate hydrolase"/>
    <property type="match status" value="2"/>
</dbReference>
<organism evidence="6 7">
    <name type="scientific">Sphaceloma murrayae</name>
    <dbReference type="NCBI Taxonomy" id="2082308"/>
    <lineage>
        <taxon>Eukaryota</taxon>
        <taxon>Fungi</taxon>
        <taxon>Dikarya</taxon>
        <taxon>Ascomycota</taxon>
        <taxon>Pezizomycotina</taxon>
        <taxon>Dothideomycetes</taxon>
        <taxon>Dothideomycetidae</taxon>
        <taxon>Myriangiales</taxon>
        <taxon>Elsinoaceae</taxon>
        <taxon>Sphaceloma</taxon>
    </lineage>
</organism>
<dbReference type="GO" id="GO:0050385">
    <property type="term" value="F:ureidoglycolate lyase activity"/>
    <property type="evidence" value="ECO:0007669"/>
    <property type="project" value="UniProtKB-EC"/>
</dbReference>
<evidence type="ECO:0000313" key="7">
    <source>
        <dbReference type="Proteomes" id="UP000243797"/>
    </source>
</evidence>
<dbReference type="GO" id="GO:0000256">
    <property type="term" value="P:allantoin catabolic process"/>
    <property type="evidence" value="ECO:0007669"/>
    <property type="project" value="InterPro"/>
</dbReference>
<dbReference type="InterPro" id="IPR024060">
    <property type="entry name" value="Ureidoglycolate_lyase_dom_sf"/>
</dbReference>
<dbReference type="GO" id="GO:0004848">
    <property type="term" value="F:ureidoglycolate hydrolase activity"/>
    <property type="evidence" value="ECO:0007669"/>
    <property type="project" value="InterPro"/>
</dbReference>
<feature type="compositionally biased region" description="Pro residues" evidence="5">
    <location>
        <begin position="204"/>
        <end position="216"/>
    </location>
</feature>
<dbReference type="InParanoid" id="A0A2K1R405"/>
<sequence length="352" mass="37323">MSSSNQKQSYRISIEPLTPNAFSQFGTVVENPARDPSSWPSVPESTIANQGTAKKYIDVSHLTNHYSIAPSRKPAQPLVSMFVCTPRTLSSAMTPGTTTLPYPGTTKTLQIPVLERHPYTPQTFVPLGLDPADRATAYVVVVAPTLPTKKSDPSSRPPPYPSATPQRPKRRSALSSIFRRARPEPFTNSWSPASPLSSTVSDPRPAPYTAPAPSPNAPSELREGPTLLPSFSSLVQFRSRPTPLTANLFAPRGTGGPDLSKARAFIAHGGQAVTYGPGTWHAPMAVVGASEISFVVTQWGNGVADEDCQEVEVEKAQSGEDGQGGGVLEVVVEEGLFGARTGAGVGGIRAKL</sequence>